<evidence type="ECO:0000313" key="1">
    <source>
        <dbReference type="EMBL" id="QEG10134.1"/>
    </source>
</evidence>
<dbReference type="Proteomes" id="UP000323801">
    <property type="component" value="Segment"/>
</dbReference>
<reference evidence="1 2" key="1">
    <citation type="submission" date="2019-06" db="EMBL/GenBank/DDBJ databases">
        <title>Comparative genomics of Klebsiella bacteriophages in the elucidation of host range specificity.</title>
        <authorList>
            <person name="Ku H."/>
            <person name="Brown T."/>
            <person name="Kabwe M."/>
            <person name="Chan H.T."/>
            <person name="Petrovski S."/>
            <person name="Tucci J."/>
        </authorList>
    </citation>
    <scope>NUCLEOTIDE SEQUENCE [LARGE SCALE GENOMIC DNA]</scope>
</reference>
<keyword evidence="2" id="KW-1185">Reference proteome</keyword>
<sequence>MSSRTCKTSVVSVLRRTRWHYLVESRYCNSRWDSSRGVAGLMRVKLMSKFNVGDKVVRIKPVPPGTAKRTGVVNGFIYTVAAVGDGWIKLLEAAETSFTFSACNFERANSPTNWDVNEALRLRGLAVQAIREYNTYLLQQPLLEAIEPPPPIK</sequence>
<protein>
    <submittedName>
        <fullName evidence="1">Uncharacterized protein</fullName>
    </submittedName>
</protein>
<proteinExistence type="predicted"/>
<evidence type="ECO:0000313" key="2">
    <source>
        <dbReference type="Proteomes" id="UP000323801"/>
    </source>
</evidence>
<name>A0A5B9N7Y8_9CAUD</name>
<accession>A0A5B9N7Y8</accession>
<gene>
    <name evidence="1" type="ORF">KMI6_25</name>
</gene>
<dbReference type="EMBL" id="MN101220">
    <property type="protein sequence ID" value="QEG10134.1"/>
    <property type="molecule type" value="Genomic_DNA"/>
</dbReference>
<organism evidence="1 2">
    <name type="scientific">Klebsiella phage KMI6</name>
    <dbReference type="NCBI Taxonomy" id="2601617"/>
    <lineage>
        <taxon>Viruses</taxon>
        <taxon>Duplodnaviria</taxon>
        <taxon>Heunggongvirae</taxon>
        <taxon>Uroviricota</taxon>
        <taxon>Caudoviricetes</taxon>
        <taxon>Autographivirales</taxon>
        <taxon>Autoscriptoviridae</taxon>
        <taxon>Slopekvirinae</taxon>
        <taxon>Drulisvirus</taxon>
        <taxon>Drulisvirus KMI6</taxon>
    </lineage>
</organism>